<organism evidence="2">
    <name type="scientific">Oryza nivara</name>
    <name type="common">Indian wild rice</name>
    <name type="synonym">Oryza sativa f. spontanea</name>
    <dbReference type="NCBI Taxonomy" id="4536"/>
    <lineage>
        <taxon>Eukaryota</taxon>
        <taxon>Viridiplantae</taxon>
        <taxon>Streptophyta</taxon>
        <taxon>Embryophyta</taxon>
        <taxon>Tracheophyta</taxon>
        <taxon>Spermatophyta</taxon>
        <taxon>Magnoliopsida</taxon>
        <taxon>Liliopsida</taxon>
        <taxon>Poales</taxon>
        <taxon>Poaceae</taxon>
        <taxon>BOP clade</taxon>
        <taxon>Oryzoideae</taxon>
        <taxon>Oryzeae</taxon>
        <taxon>Oryzinae</taxon>
        <taxon>Oryza</taxon>
    </lineage>
</organism>
<keyword evidence="3" id="KW-1185">Reference proteome</keyword>
<protein>
    <submittedName>
        <fullName evidence="2">Uncharacterized protein</fullName>
    </submittedName>
</protein>
<accession>A0A0E0GZ73</accession>
<sequence length="134" mass="14094">MGTRDRKGAALPFHGTGSPAGWLCDTASLPQPRRAVAWSRINQGTASGADAQEQGGCAALMRGTEPVTQRRVAGPPSSEAMRGGAARLSCATAGPTEWKSGTASIPHPHYAEEGNYDGYGCRFTHNRHSPWTST</sequence>
<dbReference type="OMA" id="TAGPTEW"/>
<name>A0A0E0GZ73_ORYNI</name>
<evidence type="ECO:0000313" key="3">
    <source>
        <dbReference type="Proteomes" id="UP000006591"/>
    </source>
</evidence>
<reference evidence="2" key="2">
    <citation type="submission" date="2018-04" db="EMBL/GenBank/DDBJ databases">
        <title>OnivRS2 (Oryza nivara Reference Sequence Version 2).</title>
        <authorList>
            <person name="Zhang J."/>
            <person name="Kudrna D."/>
            <person name="Lee S."/>
            <person name="Talag J."/>
            <person name="Rajasekar S."/>
            <person name="Welchert J."/>
            <person name="Hsing Y.-I."/>
            <person name="Wing R.A."/>
        </authorList>
    </citation>
    <scope>NUCLEOTIDE SEQUENCE [LARGE SCALE GENOMIC DNA]</scope>
    <source>
        <strain evidence="2">SL10</strain>
    </source>
</reference>
<dbReference type="AlphaFoldDB" id="A0A0E0GZ73"/>
<dbReference type="EnsemblPlants" id="ONIVA04G06310.1">
    <property type="protein sequence ID" value="ONIVA04G06310.1"/>
    <property type="gene ID" value="ONIVA04G06310"/>
</dbReference>
<proteinExistence type="predicted"/>
<dbReference type="Gramene" id="ONIVA04G06310.1">
    <property type="protein sequence ID" value="ONIVA04G06310.1"/>
    <property type="gene ID" value="ONIVA04G06310"/>
</dbReference>
<reference evidence="2" key="1">
    <citation type="submission" date="2015-04" db="UniProtKB">
        <authorList>
            <consortium name="EnsemblPlants"/>
        </authorList>
    </citation>
    <scope>IDENTIFICATION</scope>
    <source>
        <strain evidence="2">SL10</strain>
    </source>
</reference>
<feature type="region of interest" description="Disordered" evidence="1">
    <location>
        <begin position="62"/>
        <end position="83"/>
    </location>
</feature>
<dbReference type="HOGENOM" id="CLU_2053550_0_0_1"/>
<evidence type="ECO:0000256" key="1">
    <source>
        <dbReference type="SAM" id="MobiDB-lite"/>
    </source>
</evidence>
<evidence type="ECO:0000313" key="2">
    <source>
        <dbReference type="EnsemblPlants" id="ONIVA04G06310.1"/>
    </source>
</evidence>
<dbReference type="Proteomes" id="UP000006591">
    <property type="component" value="Chromosome 4"/>
</dbReference>